<dbReference type="InterPro" id="IPR038706">
    <property type="entry name" value="Type_VI_SciN-like_sf"/>
</dbReference>
<reference evidence="3" key="1">
    <citation type="journal article" date="2019" name="Int. J. Syst. Evol. Microbiol.">
        <title>The Global Catalogue of Microorganisms (GCM) 10K type strain sequencing project: providing services to taxonomists for standard genome sequencing and annotation.</title>
        <authorList>
            <consortium name="The Broad Institute Genomics Platform"/>
            <consortium name="The Broad Institute Genome Sequencing Center for Infectious Disease"/>
            <person name="Wu L."/>
            <person name="Ma J."/>
        </authorList>
    </citation>
    <scope>NUCLEOTIDE SEQUENCE [LARGE SCALE GENOMIC DNA]</scope>
    <source>
        <strain evidence="3">KACC 12649</strain>
    </source>
</reference>
<dbReference type="Gene3D" id="2.60.40.4150">
    <property type="entry name" value="Type VI secretion system, lipoprotein SciN"/>
    <property type="match status" value="1"/>
</dbReference>
<evidence type="ECO:0000313" key="3">
    <source>
        <dbReference type="Proteomes" id="UP001596050"/>
    </source>
</evidence>
<keyword evidence="2" id="KW-0449">Lipoprotein</keyword>
<proteinExistence type="predicted"/>
<gene>
    <name evidence="2" type="primary">tssJ</name>
    <name evidence="2" type="ORF">ACFPN5_03985</name>
</gene>
<dbReference type="PANTHER" id="PTHR37625">
    <property type="entry name" value="OUTER MEMBRANE LIPOPROTEIN-RELATED"/>
    <property type="match status" value="1"/>
</dbReference>
<sequence length="186" mass="19640">MKRIPICLLLLACLPASAGDGLAQRALEAIGLGKPAPLEKSPRQVTLRLHASARLNTDAEGRPLPLVTRIYALRQRAAFEAAPYAAFLADGADREAFGADLVGVREQILLPGQRYEAIEHVPQEAAYVGVVALFHSPAPQRWRLAFSSVEAEKAGLTLGLLACTLSAGAGAQPTGTPKMPGPARCQ</sequence>
<keyword evidence="3" id="KW-1185">Reference proteome</keyword>
<evidence type="ECO:0000313" key="2">
    <source>
        <dbReference type="EMBL" id="MFC5458964.1"/>
    </source>
</evidence>
<dbReference type="RefSeq" id="WP_379780333.1">
    <property type="nucleotide sequence ID" value="NZ_JBHSMU010000004.1"/>
</dbReference>
<accession>A0ABW0KZX0</accession>
<evidence type="ECO:0000256" key="1">
    <source>
        <dbReference type="SAM" id="SignalP"/>
    </source>
</evidence>
<organism evidence="2 3">
    <name type="scientific">Massilia niabensis</name>
    <dbReference type="NCBI Taxonomy" id="544910"/>
    <lineage>
        <taxon>Bacteria</taxon>
        <taxon>Pseudomonadati</taxon>
        <taxon>Pseudomonadota</taxon>
        <taxon>Betaproteobacteria</taxon>
        <taxon>Burkholderiales</taxon>
        <taxon>Oxalobacteraceae</taxon>
        <taxon>Telluria group</taxon>
        <taxon>Massilia</taxon>
    </lineage>
</organism>
<protein>
    <submittedName>
        <fullName evidence="2">Type VI secretion system lipoprotein TssJ</fullName>
    </submittedName>
</protein>
<dbReference type="Proteomes" id="UP001596050">
    <property type="component" value="Unassembled WGS sequence"/>
</dbReference>
<dbReference type="Pfam" id="PF12790">
    <property type="entry name" value="T6SS-SciN"/>
    <property type="match status" value="1"/>
</dbReference>
<feature type="chain" id="PRO_5046910894" evidence="1">
    <location>
        <begin position="19"/>
        <end position="186"/>
    </location>
</feature>
<feature type="signal peptide" evidence="1">
    <location>
        <begin position="1"/>
        <end position="18"/>
    </location>
</feature>
<dbReference type="InterPro" id="IPR017734">
    <property type="entry name" value="T6SS_SciN"/>
</dbReference>
<keyword evidence="1" id="KW-0732">Signal</keyword>
<name>A0ABW0KZX0_9BURK</name>
<dbReference type="NCBIfam" id="TIGR03352">
    <property type="entry name" value="VI_chp_3"/>
    <property type="match status" value="1"/>
</dbReference>
<dbReference type="PANTHER" id="PTHR37625:SF4">
    <property type="entry name" value="OUTER MEMBRANE LIPOPROTEIN"/>
    <property type="match status" value="1"/>
</dbReference>
<dbReference type="EMBL" id="JBHSMU010000004">
    <property type="protein sequence ID" value="MFC5458964.1"/>
    <property type="molecule type" value="Genomic_DNA"/>
</dbReference>
<comment type="caution">
    <text evidence="2">The sequence shown here is derived from an EMBL/GenBank/DDBJ whole genome shotgun (WGS) entry which is preliminary data.</text>
</comment>